<feature type="transmembrane region" description="Helical" evidence="7">
    <location>
        <begin position="494"/>
        <end position="520"/>
    </location>
</feature>
<evidence type="ECO:0000313" key="10">
    <source>
        <dbReference type="Proteomes" id="UP001159427"/>
    </source>
</evidence>
<evidence type="ECO:0000256" key="2">
    <source>
        <dbReference type="ARBA" id="ARBA00006510"/>
    </source>
</evidence>
<feature type="transmembrane region" description="Helical" evidence="7">
    <location>
        <begin position="359"/>
        <end position="382"/>
    </location>
</feature>
<feature type="region of interest" description="Disordered" evidence="6">
    <location>
        <begin position="857"/>
        <end position="892"/>
    </location>
</feature>
<dbReference type="Pfam" id="PF07810">
    <property type="entry name" value="TMC"/>
    <property type="match status" value="1"/>
</dbReference>
<proteinExistence type="inferred from homology"/>
<evidence type="ECO:0000256" key="5">
    <source>
        <dbReference type="ARBA" id="ARBA00023136"/>
    </source>
</evidence>
<dbReference type="EMBL" id="CALNXI010000231">
    <property type="protein sequence ID" value="CAH3022735.1"/>
    <property type="molecule type" value="Genomic_DNA"/>
</dbReference>
<feature type="compositionally biased region" description="Polar residues" evidence="6">
    <location>
        <begin position="821"/>
        <end position="836"/>
    </location>
</feature>
<feature type="region of interest" description="Disordered" evidence="6">
    <location>
        <begin position="764"/>
        <end position="836"/>
    </location>
</feature>
<gene>
    <name evidence="9" type="ORF">PEVE_00016655</name>
</gene>
<accession>A0ABN8M7B6</accession>
<feature type="transmembrane region" description="Helical" evidence="7">
    <location>
        <begin position="541"/>
        <end position="562"/>
    </location>
</feature>
<comment type="similarity">
    <text evidence="2">Belongs to the TMC family.</text>
</comment>
<dbReference type="PANTHER" id="PTHR23302">
    <property type="entry name" value="TRANSMEMBRANE CHANNEL-RELATED"/>
    <property type="match status" value="1"/>
</dbReference>
<evidence type="ECO:0000313" key="9">
    <source>
        <dbReference type="EMBL" id="CAH3022735.1"/>
    </source>
</evidence>
<comment type="caution">
    <text evidence="9">The sequence shown here is derived from an EMBL/GenBank/DDBJ whole genome shotgun (WGS) entry which is preliminary data.</text>
</comment>
<comment type="subcellular location">
    <subcellularLocation>
        <location evidence="1">Membrane</location>
        <topology evidence="1">Multi-pass membrane protein</topology>
    </subcellularLocation>
</comment>
<dbReference type="Proteomes" id="UP001159427">
    <property type="component" value="Unassembled WGS sequence"/>
</dbReference>
<dbReference type="InterPro" id="IPR012496">
    <property type="entry name" value="TMC_dom"/>
</dbReference>
<evidence type="ECO:0000256" key="3">
    <source>
        <dbReference type="ARBA" id="ARBA00022692"/>
    </source>
</evidence>
<sequence length="892" mass="101006">VCSCRDTHRKLSTEEPITGDVFENIQMHLDMIEGIRSKPWTMDEKLEVLRHAKKYVEEHSGDLNRLQHFTETRIRFIRQIKRQFQNFIVFFIPWEKRIKNIQGYFGAGIGSFFLFLRSLVWINFILLVFIAVFVVAPQLISPSTAMRLPESEKRTAQRLTTVLDAKGYLEYSFLFYGYYGNEYIRVGAVKYPLPLAYFVVFMGTYLFSIIIVLRAIVREQRLVKSSGQNDHYPFGWRVFSAWDFLITERETADNKLASLTTAIREQILEAVEKGKTTNKKSLIALRVLANVLVLGVLAASAFLIYLVVKRSDERGKNGKPPTVLEQYEISLAITGMNAVCPVFFKLIAMTEQYHPRVALYWELTRIMFLYLGNMYVLVISLLNKINKTKETFPSVSTDTKVGNATVTPVTMVALNTTTGSLCWETTVGQELFKLTVIDLVALVFSVITSELFVSLAVRFLNCFQGRLLDLEKILGYPEFKLAENVLQLINSQGLIWMGLVFSPGLIMLNILKLVIIMYLRSWAIMVTNVPPKRIFKASHQFYLLLLLVMLFLCLLAVGYAVVEIEPSRWCGPFRGKNNMYVVVTEAIDNGPSLLNTVFDYLSGPSVVIPVLIIMTIAIYYYRSKANYLQSSNRDLMLQLHHERTEDRKKIFRRASEHVKTISKTDTNVNRLQNHENTTPERENYNSFVGETTSGHQKIKLPGRGRVMSAESFSQLVSDVPTKGQAQCADLTPIVTYDGNEETPAGAAKATSTGYSHREVKVIVHNKKTHSSTSSSSSTCSSVRSFGQRRHPVKHHFDRSRDCSPLITSNQTEKRNSERSDFSSAENKAVGSQQVSSTCINERNAEFEETIELQVVNTVNNASDTTDGDSSNAEAKDDRITKQGGSLADMFDS</sequence>
<feature type="compositionally biased region" description="Basic and acidic residues" evidence="6">
    <location>
        <begin position="811"/>
        <end position="820"/>
    </location>
</feature>
<feature type="domain" description="TMC" evidence="8">
    <location>
        <begin position="422"/>
        <end position="538"/>
    </location>
</feature>
<feature type="transmembrane region" description="Helical" evidence="7">
    <location>
        <begin position="283"/>
        <end position="307"/>
    </location>
</feature>
<organism evidence="9 10">
    <name type="scientific">Porites evermanni</name>
    <dbReference type="NCBI Taxonomy" id="104178"/>
    <lineage>
        <taxon>Eukaryota</taxon>
        <taxon>Metazoa</taxon>
        <taxon>Cnidaria</taxon>
        <taxon>Anthozoa</taxon>
        <taxon>Hexacorallia</taxon>
        <taxon>Scleractinia</taxon>
        <taxon>Fungiina</taxon>
        <taxon>Poritidae</taxon>
        <taxon>Porites</taxon>
    </lineage>
</organism>
<evidence type="ECO:0000256" key="6">
    <source>
        <dbReference type="SAM" id="MobiDB-lite"/>
    </source>
</evidence>
<reference evidence="9 10" key="1">
    <citation type="submission" date="2022-05" db="EMBL/GenBank/DDBJ databases">
        <authorList>
            <consortium name="Genoscope - CEA"/>
            <person name="William W."/>
        </authorList>
    </citation>
    <scope>NUCLEOTIDE SEQUENCE [LARGE SCALE GENOMIC DNA]</scope>
</reference>
<keyword evidence="5 7" id="KW-0472">Membrane</keyword>
<name>A0ABN8M7B6_9CNID</name>
<evidence type="ECO:0000256" key="1">
    <source>
        <dbReference type="ARBA" id="ARBA00004141"/>
    </source>
</evidence>
<feature type="transmembrane region" description="Helical" evidence="7">
    <location>
        <begin position="195"/>
        <end position="217"/>
    </location>
</feature>
<feature type="transmembrane region" description="Helical" evidence="7">
    <location>
        <begin position="119"/>
        <end position="140"/>
    </location>
</feature>
<feature type="compositionally biased region" description="Low complexity" evidence="6">
    <location>
        <begin position="770"/>
        <end position="781"/>
    </location>
</feature>
<evidence type="ECO:0000256" key="4">
    <source>
        <dbReference type="ARBA" id="ARBA00022989"/>
    </source>
</evidence>
<dbReference type="InterPro" id="IPR038900">
    <property type="entry name" value="TMC"/>
</dbReference>
<evidence type="ECO:0000259" key="8">
    <source>
        <dbReference type="Pfam" id="PF07810"/>
    </source>
</evidence>
<keyword evidence="10" id="KW-1185">Reference proteome</keyword>
<feature type="non-terminal residue" evidence="9">
    <location>
        <position position="1"/>
    </location>
</feature>
<feature type="transmembrane region" description="Helical" evidence="7">
    <location>
        <begin position="435"/>
        <end position="460"/>
    </location>
</feature>
<evidence type="ECO:0000256" key="7">
    <source>
        <dbReference type="SAM" id="Phobius"/>
    </source>
</evidence>
<feature type="compositionally biased region" description="Basic residues" evidence="6">
    <location>
        <begin position="786"/>
        <end position="797"/>
    </location>
</feature>
<feature type="compositionally biased region" description="Polar residues" evidence="6">
    <location>
        <begin position="857"/>
        <end position="872"/>
    </location>
</feature>
<protein>
    <recommendedName>
        <fullName evidence="8">TMC domain-containing protein</fullName>
    </recommendedName>
</protein>
<keyword evidence="4 7" id="KW-1133">Transmembrane helix</keyword>
<keyword evidence="3 7" id="KW-0812">Transmembrane</keyword>
<feature type="transmembrane region" description="Helical" evidence="7">
    <location>
        <begin position="600"/>
        <end position="621"/>
    </location>
</feature>
<dbReference type="PANTHER" id="PTHR23302:SF40">
    <property type="entry name" value="TRANSMEMBRANE CHANNEL-LIKE PROTEIN"/>
    <property type="match status" value="1"/>
</dbReference>